<sequence>MFNKNKPTSINTQGQTSEDQRGMAGDHHARRQSLDTGISPTYYHDGDPVSTTAQQSSFASPVYDDASRVFFSHHKSCSCKFPSSSPAMTDKRYDFL</sequence>
<name>A0A163IXD2_ABSGL</name>
<feature type="compositionally biased region" description="Polar residues" evidence="1">
    <location>
        <begin position="1"/>
        <end position="17"/>
    </location>
</feature>
<feature type="compositionally biased region" description="Basic and acidic residues" evidence="1">
    <location>
        <begin position="18"/>
        <end position="27"/>
    </location>
</feature>
<dbReference type="OrthoDB" id="2328643at2759"/>
<organism evidence="2">
    <name type="scientific">Absidia glauca</name>
    <name type="common">Pin mould</name>
    <dbReference type="NCBI Taxonomy" id="4829"/>
    <lineage>
        <taxon>Eukaryota</taxon>
        <taxon>Fungi</taxon>
        <taxon>Fungi incertae sedis</taxon>
        <taxon>Mucoromycota</taxon>
        <taxon>Mucoromycotina</taxon>
        <taxon>Mucoromycetes</taxon>
        <taxon>Mucorales</taxon>
        <taxon>Cunninghamellaceae</taxon>
        <taxon>Absidia</taxon>
    </lineage>
</organism>
<evidence type="ECO:0000313" key="2">
    <source>
        <dbReference type="EMBL" id="SAL95862.1"/>
    </source>
</evidence>
<keyword evidence="3" id="KW-1185">Reference proteome</keyword>
<dbReference type="InParanoid" id="A0A163IXD2"/>
<dbReference type="EMBL" id="LT550481">
    <property type="protein sequence ID" value="SAL95862.1"/>
    <property type="molecule type" value="Genomic_DNA"/>
</dbReference>
<gene>
    <name evidence="2" type="primary">ABSGL_01203.1 scaffold 1223</name>
</gene>
<dbReference type="AlphaFoldDB" id="A0A163IXD2"/>
<accession>A0A163IXD2</accession>
<reference evidence="2" key="1">
    <citation type="submission" date="2016-04" db="EMBL/GenBank/DDBJ databases">
        <authorList>
            <person name="Evans L.H."/>
            <person name="Alamgir A."/>
            <person name="Owens N."/>
            <person name="Weber N.D."/>
            <person name="Virtaneva K."/>
            <person name="Barbian K."/>
            <person name="Babar A."/>
            <person name="Rosenke K."/>
        </authorList>
    </citation>
    <scope>NUCLEOTIDE SEQUENCE [LARGE SCALE GENOMIC DNA]</scope>
    <source>
        <strain evidence="2">CBS 101.48</strain>
    </source>
</reference>
<evidence type="ECO:0000313" key="3">
    <source>
        <dbReference type="Proteomes" id="UP000078561"/>
    </source>
</evidence>
<feature type="region of interest" description="Disordered" evidence="1">
    <location>
        <begin position="1"/>
        <end position="58"/>
    </location>
</feature>
<feature type="compositionally biased region" description="Polar residues" evidence="1">
    <location>
        <begin position="49"/>
        <end position="58"/>
    </location>
</feature>
<protein>
    <submittedName>
        <fullName evidence="2">Uncharacterized protein</fullName>
    </submittedName>
</protein>
<proteinExistence type="predicted"/>
<dbReference type="Proteomes" id="UP000078561">
    <property type="component" value="Unassembled WGS sequence"/>
</dbReference>
<evidence type="ECO:0000256" key="1">
    <source>
        <dbReference type="SAM" id="MobiDB-lite"/>
    </source>
</evidence>